<feature type="signal peptide" evidence="9">
    <location>
        <begin position="1"/>
        <end position="26"/>
    </location>
</feature>
<evidence type="ECO:0000256" key="1">
    <source>
        <dbReference type="ARBA" id="ARBA00009388"/>
    </source>
</evidence>
<feature type="chain" id="PRO_5039079784" description="Peptidase M4" evidence="9">
    <location>
        <begin position="27"/>
        <end position="907"/>
    </location>
</feature>
<evidence type="ECO:0000313" key="12">
    <source>
        <dbReference type="EMBL" id="NVN51646.1"/>
    </source>
</evidence>
<evidence type="ECO:0000259" key="11">
    <source>
        <dbReference type="Pfam" id="PF02868"/>
    </source>
</evidence>
<evidence type="ECO:0000256" key="4">
    <source>
        <dbReference type="ARBA" id="ARBA00022801"/>
    </source>
</evidence>
<dbReference type="InterPro" id="IPR023612">
    <property type="entry name" value="Peptidase_M4"/>
</dbReference>
<accession>A0A850PVS0</accession>
<evidence type="ECO:0000256" key="6">
    <source>
        <dbReference type="ARBA" id="ARBA00023049"/>
    </source>
</evidence>
<evidence type="ECO:0000313" key="13">
    <source>
        <dbReference type="Proteomes" id="UP000570517"/>
    </source>
</evidence>
<evidence type="ECO:0000256" key="5">
    <source>
        <dbReference type="ARBA" id="ARBA00022833"/>
    </source>
</evidence>
<feature type="domain" description="Peptidase M4" evidence="10">
    <location>
        <begin position="589"/>
        <end position="734"/>
    </location>
</feature>
<dbReference type="Pfam" id="PF02868">
    <property type="entry name" value="Peptidase_M4_C"/>
    <property type="match status" value="1"/>
</dbReference>
<name>A0A850PVS0_9MYCO</name>
<proteinExistence type="inferred from homology"/>
<dbReference type="Pfam" id="PF01447">
    <property type="entry name" value="Peptidase_M4"/>
    <property type="match status" value="1"/>
</dbReference>
<sequence>MATRRLYAGVVLIGIAVSLAVGPGVAAATPSDSSSSSDSPTSDSPSSESSPSSDSSQPSVSPKRDGAGASAGVADTDATREPDDEAGETDETSETGDVDEIEQSDESDTAAVATPTDSAGAGSTREPRKSPEPVTSDEQPAAEEPNGAVEHTWSGPAATGESHEVVPAAPTPQPVMRELAMPALADSAPTLRTLVAARPVTVDTIVTDVLTWVGLARLADGLPVPATPVSALVQSLWLAVRQSQYILNNQRPTAEATTSGPGPDGVVTGSLNAVDYDDTALTYTVAAAPEHGTVVVDAFGHFTYTPDAETALRGDRFTIVIDDSVGNPFHVHGLLGLLGVTGPTRVTIVVDAPSPSRIDDLATLDLVEVLSRDGVEVTTDSRGGVAVISGRFTDRVVTTAADAAAVMNAVAPTLGAALGFVDAAAITATRAGVGNSLEKFYRFGESIGGIQVLGSDVVLVTDADGAVTGLFNNYRGLAEGFDVTPADTVDEDSEIRLIAGTAYLGSGAYGDTLETLLTRSTFTSELVVHALDDLVAPSLAWRVVLQLPDTGDMTPSGTTYLIHADGINAGDVIVSLTNGQDAAVVSVATDWLGEQRSITVESNRVFFFTNLTMSDSTRNITTYRTSYSFFGLGGPVLPGTAVKRSWFTWDKGAVSAHANTAVVYDYFEDVLGRTSFDGAGALIEVSIRYNPRTSVGGYANAFWDPTRQQFGYGDSGYLQAALDVVGHEFTHAVVSYVVGDGGSVLDYGEPGALNEAYADILGALIEGKAGADRWRFGEDSDYGVVRNLADPRSVTTAYGPYRDHYATRYTGSGDDGGEHVNSTIFGHAAYRMMTAAATSGVSDETWARVFYHSLYRLSPGAVFTDGRAAVLSAATALGFTGPQLGAIADAFDSVGILGAAASFGIAA</sequence>
<comment type="similarity">
    <text evidence="1">Belongs to the peptidase M4 family.</text>
</comment>
<dbReference type="GO" id="GO:0004222">
    <property type="term" value="F:metalloendopeptidase activity"/>
    <property type="evidence" value="ECO:0007669"/>
    <property type="project" value="InterPro"/>
</dbReference>
<dbReference type="AlphaFoldDB" id="A0A850PVS0"/>
<dbReference type="PANTHER" id="PTHR33794:SF1">
    <property type="entry name" value="BACILLOLYSIN"/>
    <property type="match status" value="1"/>
</dbReference>
<feature type="active site" description="Proton donor" evidence="7">
    <location>
        <position position="819"/>
    </location>
</feature>
<dbReference type="CDD" id="cd09597">
    <property type="entry name" value="M4_TLP"/>
    <property type="match status" value="1"/>
</dbReference>
<dbReference type="InterPro" id="IPR050728">
    <property type="entry name" value="Zinc_Metalloprotease_M4"/>
</dbReference>
<gene>
    <name evidence="12" type="ORF">HLY00_1634</name>
</gene>
<feature type="compositionally biased region" description="Acidic residues" evidence="8">
    <location>
        <begin position="82"/>
        <end position="108"/>
    </location>
</feature>
<evidence type="ECO:0000256" key="3">
    <source>
        <dbReference type="ARBA" id="ARBA00022723"/>
    </source>
</evidence>
<keyword evidence="4" id="KW-0378">Hydrolase</keyword>
<evidence type="ECO:0000256" key="2">
    <source>
        <dbReference type="ARBA" id="ARBA00022670"/>
    </source>
</evidence>
<keyword evidence="2" id="KW-0645">Protease</keyword>
<dbReference type="Gene3D" id="1.10.390.10">
    <property type="entry name" value="Neutral Protease Domain 2"/>
    <property type="match status" value="1"/>
</dbReference>
<evidence type="ECO:0008006" key="14">
    <source>
        <dbReference type="Google" id="ProtNLM"/>
    </source>
</evidence>
<evidence type="ECO:0000256" key="7">
    <source>
        <dbReference type="PIRSR" id="PIRSR623612-1"/>
    </source>
</evidence>
<keyword evidence="13" id="KW-1185">Reference proteome</keyword>
<dbReference type="Gene3D" id="3.10.170.10">
    <property type="match status" value="1"/>
</dbReference>
<comment type="caution">
    <text evidence="12">The sequence shown here is derived from an EMBL/GenBank/DDBJ whole genome shotgun (WGS) entry which is preliminary data.</text>
</comment>
<keyword evidence="5" id="KW-0862">Zinc</keyword>
<feature type="region of interest" description="Disordered" evidence="8">
    <location>
        <begin position="24"/>
        <end position="169"/>
    </location>
</feature>
<feature type="active site" evidence="7">
    <location>
        <position position="728"/>
    </location>
</feature>
<keyword evidence="6" id="KW-0482">Metalloprotease</keyword>
<dbReference type="Pfam" id="PF17963">
    <property type="entry name" value="Big_9"/>
    <property type="match status" value="1"/>
</dbReference>
<dbReference type="SUPFAM" id="SSF55486">
    <property type="entry name" value="Metalloproteases ('zincins'), catalytic domain"/>
    <property type="match status" value="1"/>
</dbReference>
<feature type="compositionally biased region" description="Low complexity" evidence="8">
    <location>
        <begin position="30"/>
        <end position="61"/>
    </location>
</feature>
<reference evidence="12 13" key="1">
    <citation type="submission" date="2020-05" db="EMBL/GenBank/DDBJ databases">
        <title>Draft genome sequence of Mycobacterium hippocampi DL, isolated from European seabass, Dicentrarchus labrax, reared in fish farms.</title>
        <authorList>
            <person name="Stathopoulou P."/>
            <person name="Asimakis E."/>
            <person name="Tzokas K."/>
            <person name="Batargias C."/>
            <person name="Tsiamis G."/>
        </authorList>
    </citation>
    <scope>NUCLEOTIDE SEQUENCE [LARGE SCALE GENOMIC DNA]</scope>
    <source>
        <strain evidence="12 13">DL</strain>
    </source>
</reference>
<dbReference type="Proteomes" id="UP000570517">
    <property type="component" value="Unassembled WGS sequence"/>
</dbReference>
<keyword evidence="3" id="KW-0479">Metal-binding</keyword>
<dbReference type="InterPro" id="IPR027268">
    <property type="entry name" value="Peptidase_M4/M1_CTD_sf"/>
</dbReference>
<keyword evidence="9" id="KW-0732">Signal</keyword>
<feature type="domain" description="Peptidase M4 C-terminal" evidence="11">
    <location>
        <begin position="748"/>
        <end position="896"/>
    </location>
</feature>
<dbReference type="PANTHER" id="PTHR33794">
    <property type="entry name" value="BACILLOLYSIN"/>
    <property type="match status" value="1"/>
</dbReference>
<evidence type="ECO:0000256" key="9">
    <source>
        <dbReference type="SAM" id="SignalP"/>
    </source>
</evidence>
<protein>
    <recommendedName>
        <fullName evidence="14">Peptidase M4</fullName>
    </recommendedName>
</protein>
<evidence type="ECO:0000259" key="10">
    <source>
        <dbReference type="Pfam" id="PF01447"/>
    </source>
</evidence>
<organism evidence="12 13">
    <name type="scientific">Mycolicibacterium hippocampi</name>
    <dbReference type="NCBI Taxonomy" id="659824"/>
    <lineage>
        <taxon>Bacteria</taxon>
        <taxon>Bacillati</taxon>
        <taxon>Actinomycetota</taxon>
        <taxon>Actinomycetes</taxon>
        <taxon>Mycobacteriales</taxon>
        <taxon>Mycobacteriaceae</taxon>
        <taxon>Mycolicibacterium</taxon>
    </lineage>
</organism>
<dbReference type="GO" id="GO:0046872">
    <property type="term" value="F:metal ion binding"/>
    <property type="evidence" value="ECO:0007669"/>
    <property type="project" value="UniProtKB-KW"/>
</dbReference>
<dbReference type="PRINTS" id="PR00730">
    <property type="entry name" value="THERMOLYSIN"/>
</dbReference>
<dbReference type="InterPro" id="IPR013856">
    <property type="entry name" value="Peptidase_M4_domain"/>
</dbReference>
<dbReference type="EMBL" id="JABFYL010000039">
    <property type="protein sequence ID" value="NVN51646.1"/>
    <property type="molecule type" value="Genomic_DNA"/>
</dbReference>
<dbReference type="InterPro" id="IPR001570">
    <property type="entry name" value="Peptidase_M4_C_domain"/>
</dbReference>
<evidence type="ECO:0000256" key="8">
    <source>
        <dbReference type="SAM" id="MobiDB-lite"/>
    </source>
</evidence>
<dbReference type="GO" id="GO:0006508">
    <property type="term" value="P:proteolysis"/>
    <property type="evidence" value="ECO:0007669"/>
    <property type="project" value="UniProtKB-KW"/>
</dbReference>